<dbReference type="Proteomes" id="UP001054945">
    <property type="component" value="Unassembled WGS sequence"/>
</dbReference>
<dbReference type="EMBL" id="BPLR01006933">
    <property type="protein sequence ID" value="GIY13401.1"/>
    <property type="molecule type" value="Genomic_DNA"/>
</dbReference>
<keyword evidence="3" id="KW-1185">Reference proteome</keyword>
<protein>
    <submittedName>
        <fullName evidence="2">Uncharacterized protein</fullName>
    </submittedName>
</protein>
<sequence>MLIRFLASRSATRNFHLSPRRNFHITLDVSSSVGLLRKIPSSQGKGKRNHDESKPTISPGRLRREREKEELVEK</sequence>
<evidence type="ECO:0000313" key="3">
    <source>
        <dbReference type="Proteomes" id="UP001054945"/>
    </source>
</evidence>
<dbReference type="AlphaFoldDB" id="A0AAV4QYK5"/>
<name>A0AAV4QYK5_CAEEX</name>
<feature type="compositionally biased region" description="Basic and acidic residues" evidence="1">
    <location>
        <begin position="62"/>
        <end position="74"/>
    </location>
</feature>
<gene>
    <name evidence="2" type="ORF">CEXT_32181</name>
</gene>
<proteinExistence type="predicted"/>
<comment type="caution">
    <text evidence="2">The sequence shown here is derived from an EMBL/GenBank/DDBJ whole genome shotgun (WGS) entry which is preliminary data.</text>
</comment>
<feature type="region of interest" description="Disordered" evidence="1">
    <location>
        <begin position="39"/>
        <end position="74"/>
    </location>
</feature>
<reference evidence="2 3" key="1">
    <citation type="submission" date="2021-06" db="EMBL/GenBank/DDBJ databases">
        <title>Caerostris extrusa draft genome.</title>
        <authorList>
            <person name="Kono N."/>
            <person name="Arakawa K."/>
        </authorList>
    </citation>
    <scope>NUCLEOTIDE SEQUENCE [LARGE SCALE GENOMIC DNA]</scope>
</reference>
<organism evidence="2 3">
    <name type="scientific">Caerostris extrusa</name>
    <name type="common">Bark spider</name>
    <name type="synonym">Caerostris bankana</name>
    <dbReference type="NCBI Taxonomy" id="172846"/>
    <lineage>
        <taxon>Eukaryota</taxon>
        <taxon>Metazoa</taxon>
        <taxon>Ecdysozoa</taxon>
        <taxon>Arthropoda</taxon>
        <taxon>Chelicerata</taxon>
        <taxon>Arachnida</taxon>
        <taxon>Araneae</taxon>
        <taxon>Araneomorphae</taxon>
        <taxon>Entelegynae</taxon>
        <taxon>Araneoidea</taxon>
        <taxon>Araneidae</taxon>
        <taxon>Caerostris</taxon>
    </lineage>
</organism>
<evidence type="ECO:0000256" key="1">
    <source>
        <dbReference type="SAM" id="MobiDB-lite"/>
    </source>
</evidence>
<evidence type="ECO:0000313" key="2">
    <source>
        <dbReference type="EMBL" id="GIY13401.1"/>
    </source>
</evidence>
<accession>A0AAV4QYK5</accession>